<proteinExistence type="predicted"/>
<name>A0A1V6XN58_PENNA</name>
<dbReference type="AlphaFoldDB" id="A0A1V6XN58"/>
<organism evidence="2 3">
    <name type="scientific">Penicillium nalgiovense</name>
    <dbReference type="NCBI Taxonomy" id="60175"/>
    <lineage>
        <taxon>Eukaryota</taxon>
        <taxon>Fungi</taxon>
        <taxon>Dikarya</taxon>
        <taxon>Ascomycota</taxon>
        <taxon>Pezizomycotina</taxon>
        <taxon>Eurotiomycetes</taxon>
        <taxon>Eurotiomycetidae</taxon>
        <taxon>Eurotiales</taxon>
        <taxon>Aspergillaceae</taxon>
        <taxon>Penicillium</taxon>
    </lineage>
</organism>
<reference evidence="3" key="1">
    <citation type="journal article" date="2017" name="Nat. Microbiol.">
        <title>Global analysis of biosynthetic gene clusters reveals vast potential of secondary metabolite production in Penicillium species.</title>
        <authorList>
            <person name="Nielsen J.C."/>
            <person name="Grijseels S."/>
            <person name="Prigent S."/>
            <person name="Ji B."/>
            <person name="Dainat J."/>
            <person name="Nielsen K.F."/>
            <person name="Frisvad J.C."/>
            <person name="Workman M."/>
            <person name="Nielsen J."/>
        </authorList>
    </citation>
    <scope>NUCLEOTIDE SEQUENCE [LARGE SCALE GENOMIC DNA]</scope>
    <source>
        <strain evidence="3">IBT 13039</strain>
    </source>
</reference>
<comment type="caution">
    <text evidence="2">The sequence shown here is derived from an EMBL/GenBank/DDBJ whole genome shotgun (WGS) entry which is preliminary data.</text>
</comment>
<feature type="region of interest" description="Disordered" evidence="1">
    <location>
        <begin position="50"/>
        <end position="69"/>
    </location>
</feature>
<evidence type="ECO:0000313" key="3">
    <source>
        <dbReference type="Proteomes" id="UP000191691"/>
    </source>
</evidence>
<protein>
    <submittedName>
        <fullName evidence="2">Uncharacterized protein</fullName>
    </submittedName>
</protein>
<keyword evidence="3" id="KW-1185">Reference proteome</keyword>
<dbReference type="Proteomes" id="UP000191691">
    <property type="component" value="Unassembled WGS sequence"/>
</dbReference>
<sequence length="209" mass="22512">MGPIFHPQRVPRSSRYPGLTGSVTQSIGEAESPAQTGKPIVLLTFQHAIRTPSPTTPPNSPAPLLNANPSSLPRQISSSCCCGIDDSAAGFSAFAPAMNLPETTVVNRPSPAPLPFDLGSFYWCDNVRLRQHNRRARHGCRPDAHHRLANLMHGNRAPVAGCGAGFECIGAVRRTKVFELVEVSRYACRGDWDAVESGAMLAVVQFLAR</sequence>
<evidence type="ECO:0000256" key="1">
    <source>
        <dbReference type="SAM" id="MobiDB-lite"/>
    </source>
</evidence>
<dbReference type="EMBL" id="MOOB01000066">
    <property type="protein sequence ID" value="OQE76580.1"/>
    <property type="molecule type" value="Genomic_DNA"/>
</dbReference>
<accession>A0A1V6XN58</accession>
<gene>
    <name evidence="2" type="ORF">PENNAL_c0066G07157</name>
</gene>
<dbReference type="STRING" id="60175.A0A1V6XN58"/>
<evidence type="ECO:0000313" key="2">
    <source>
        <dbReference type="EMBL" id="OQE76580.1"/>
    </source>
</evidence>
<feature type="region of interest" description="Disordered" evidence="1">
    <location>
        <begin position="1"/>
        <end position="21"/>
    </location>
</feature>